<feature type="transmembrane region" description="Helical" evidence="5">
    <location>
        <begin position="263"/>
        <end position="281"/>
    </location>
</feature>
<feature type="transmembrane region" description="Helical" evidence="5">
    <location>
        <begin position="184"/>
        <end position="207"/>
    </location>
</feature>
<accession>A0A4Q7PNK3</accession>
<feature type="transmembrane region" description="Helical" evidence="5">
    <location>
        <begin position="100"/>
        <end position="119"/>
    </location>
</feature>
<sequence>MLRHFWHKTRITIQYILVYLRIFFKWTLLAAAVGAVCGGIGTLFHYAVEYVTEFRSGHDWMIFLLPVFGLLIVFSYRLCHMHNDRGTNGIIESVSSPRQASPLLAPLIFFSTILTHFGGGSAGREGAALQIGGSVGSTVGKILRLNERDLHIITLCGMSAVFSALFGTPITATIFSMEVISVGVMYYSALVPCIISAAVAFGITGYFGISPTVFALNSPPVLSVPLVAQVVILSGLCAAVSVLFCVVIGRTSALFKRRIPNEYLRIAAGAVLLIALTFLSGTRDYNGVGMNIIEGAIHGKAVRPEAFLLKLLFTAVTLGCGFKGGEIVPAMFVGATFGSLFGGLLGMDTGLAAAIGLTALFCGSVNCPVASILLSIELFGSSGLLLFAIACAVSFMLSGYYGLYSSQKFVYSKFRAKFVNKSGPKTH</sequence>
<gene>
    <name evidence="6" type="ORF">EV209_1977</name>
</gene>
<evidence type="ECO:0000256" key="5">
    <source>
        <dbReference type="SAM" id="Phobius"/>
    </source>
</evidence>
<dbReference type="InterPro" id="IPR001807">
    <property type="entry name" value="ClC"/>
</dbReference>
<reference evidence="6 7" key="1">
    <citation type="submission" date="2019-02" db="EMBL/GenBank/DDBJ databases">
        <title>Genomic Encyclopedia of Type Strains, Phase IV (KMG-IV): sequencing the most valuable type-strain genomes for metagenomic binning, comparative biology and taxonomic classification.</title>
        <authorList>
            <person name="Goeker M."/>
        </authorList>
    </citation>
    <scope>NUCLEOTIDE SEQUENCE [LARGE SCALE GENOMIC DNA]</scope>
    <source>
        <strain evidence="6 7">DSM 29486</strain>
    </source>
</reference>
<feature type="transmembrane region" description="Helical" evidence="5">
    <location>
        <begin position="327"/>
        <end position="347"/>
    </location>
</feature>
<evidence type="ECO:0000256" key="2">
    <source>
        <dbReference type="ARBA" id="ARBA00022692"/>
    </source>
</evidence>
<feature type="transmembrane region" description="Helical" evidence="5">
    <location>
        <begin position="382"/>
        <end position="403"/>
    </location>
</feature>
<dbReference type="RefSeq" id="WP_130435254.1">
    <property type="nucleotide sequence ID" value="NZ_SGXF01000003.1"/>
</dbReference>
<keyword evidence="2 5" id="KW-0812">Transmembrane</keyword>
<evidence type="ECO:0000256" key="1">
    <source>
        <dbReference type="ARBA" id="ARBA00004141"/>
    </source>
</evidence>
<feature type="transmembrane region" description="Helical" evidence="5">
    <location>
        <begin position="227"/>
        <end position="251"/>
    </location>
</feature>
<organism evidence="6 7">
    <name type="scientific">Cuneatibacter caecimuris</name>
    <dbReference type="NCBI Taxonomy" id="1796618"/>
    <lineage>
        <taxon>Bacteria</taxon>
        <taxon>Bacillati</taxon>
        <taxon>Bacillota</taxon>
        <taxon>Clostridia</taxon>
        <taxon>Lachnospirales</taxon>
        <taxon>Lachnospiraceae</taxon>
        <taxon>Cuneatibacter</taxon>
    </lineage>
</organism>
<dbReference type="Gene3D" id="1.10.3080.10">
    <property type="entry name" value="Clc chloride channel"/>
    <property type="match status" value="1"/>
</dbReference>
<dbReference type="PRINTS" id="PR00762">
    <property type="entry name" value="CLCHANNEL"/>
</dbReference>
<keyword evidence="3 5" id="KW-1133">Transmembrane helix</keyword>
<keyword evidence="4 5" id="KW-0472">Membrane</keyword>
<comment type="caution">
    <text evidence="6">The sequence shown here is derived from an EMBL/GenBank/DDBJ whole genome shotgun (WGS) entry which is preliminary data.</text>
</comment>
<dbReference type="Proteomes" id="UP000292927">
    <property type="component" value="Unassembled WGS sequence"/>
</dbReference>
<dbReference type="AlphaFoldDB" id="A0A4Q7PNK3"/>
<dbReference type="GO" id="GO:0015108">
    <property type="term" value="F:chloride transmembrane transporter activity"/>
    <property type="evidence" value="ECO:0007669"/>
    <property type="project" value="InterPro"/>
</dbReference>
<dbReference type="InterPro" id="IPR014743">
    <property type="entry name" value="Cl-channel_core"/>
</dbReference>
<feature type="transmembrane region" description="Helical" evidence="5">
    <location>
        <begin position="354"/>
        <end position="376"/>
    </location>
</feature>
<evidence type="ECO:0000313" key="7">
    <source>
        <dbReference type="Proteomes" id="UP000292927"/>
    </source>
</evidence>
<protein>
    <submittedName>
        <fullName evidence="6">H+/Cl-antiporter ClcA</fullName>
    </submittedName>
</protein>
<evidence type="ECO:0000313" key="6">
    <source>
        <dbReference type="EMBL" id="RZT00653.1"/>
    </source>
</evidence>
<evidence type="ECO:0000256" key="3">
    <source>
        <dbReference type="ARBA" id="ARBA00022989"/>
    </source>
</evidence>
<dbReference type="InterPro" id="IPR050368">
    <property type="entry name" value="ClC-type_chloride_channel"/>
</dbReference>
<dbReference type="PANTHER" id="PTHR43427:SF12">
    <property type="entry name" value="CHLORIDE TRANSPORTER"/>
    <property type="match status" value="1"/>
</dbReference>
<feature type="transmembrane region" description="Helical" evidence="5">
    <location>
        <begin position="60"/>
        <end position="79"/>
    </location>
</feature>
<feature type="transmembrane region" description="Helical" evidence="5">
    <location>
        <begin position="26"/>
        <end position="48"/>
    </location>
</feature>
<evidence type="ECO:0000256" key="4">
    <source>
        <dbReference type="ARBA" id="ARBA00023136"/>
    </source>
</evidence>
<keyword evidence="7" id="KW-1185">Reference proteome</keyword>
<comment type="subcellular location">
    <subcellularLocation>
        <location evidence="1">Membrane</location>
        <topology evidence="1">Multi-pass membrane protein</topology>
    </subcellularLocation>
</comment>
<dbReference type="Pfam" id="PF00654">
    <property type="entry name" value="Voltage_CLC"/>
    <property type="match status" value="1"/>
</dbReference>
<dbReference type="OrthoDB" id="9767361at2"/>
<dbReference type="GO" id="GO:0016020">
    <property type="term" value="C:membrane"/>
    <property type="evidence" value="ECO:0007669"/>
    <property type="project" value="UniProtKB-SubCell"/>
</dbReference>
<dbReference type="SUPFAM" id="SSF81340">
    <property type="entry name" value="Clc chloride channel"/>
    <property type="match status" value="1"/>
</dbReference>
<dbReference type="PANTHER" id="PTHR43427">
    <property type="entry name" value="CHLORIDE CHANNEL PROTEIN CLC-E"/>
    <property type="match status" value="1"/>
</dbReference>
<name>A0A4Q7PNK3_9FIRM</name>
<feature type="transmembrane region" description="Helical" evidence="5">
    <location>
        <begin position="150"/>
        <end position="172"/>
    </location>
</feature>
<proteinExistence type="predicted"/>
<dbReference type="EMBL" id="SGXF01000003">
    <property type="protein sequence ID" value="RZT00653.1"/>
    <property type="molecule type" value="Genomic_DNA"/>
</dbReference>